<keyword evidence="4" id="KW-0548">Nucleotidyltransferase</keyword>
<dbReference type="InterPro" id="IPR038709">
    <property type="entry name" value="RpoN_core-bd_sf"/>
</dbReference>
<dbReference type="GO" id="GO:0016779">
    <property type="term" value="F:nucleotidyltransferase activity"/>
    <property type="evidence" value="ECO:0007669"/>
    <property type="project" value="UniProtKB-KW"/>
</dbReference>
<dbReference type="Pfam" id="PF04552">
    <property type="entry name" value="Sigma54_DBD"/>
    <property type="match status" value="1"/>
</dbReference>
<dbReference type="Proteomes" id="UP000198618">
    <property type="component" value="Unassembled WGS sequence"/>
</dbReference>
<evidence type="ECO:0000256" key="5">
    <source>
        <dbReference type="ARBA" id="ARBA00023015"/>
    </source>
</evidence>
<reference evidence="11 12" key="1">
    <citation type="submission" date="2016-10" db="EMBL/GenBank/DDBJ databases">
        <authorList>
            <person name="de Groot N.N."/>
        </authorList>
    </citation>
    <scope>NUCLEOTIDE SEQUENCE [LARGE SCALE GENOMIC DNA]</scope>
    <source>
        <strain evidence="11 12">IBRC-M 10780</strain>
    </source>
</reference>
<protein>
    <submittedName>
        <fullName evidence="11">RNA polymerase, sigma 54 subunit, RpoN/SigL</fullName>
    </submittedName>
</protein>
<dbReference type="PROSITE" id="PS50044">
    <property type="entry name" value="SIGMA54_3"/>
    <property type="match status" value="1"/>
</dbReference>
<keyword evidence="8" id="KW-0804">Transcription</keyword>
<dbReference type="Gene3D" id="1.10.260.40">
    <property type="entry name" value="lambda repressor-like DNA-binding domains"/>
    <property type="match status" value="1"/>
</dbReference>
<name>A0A1I0BU77_9BACI</name>
<feature type="domain" description="RNA polymerase sigma factor 54 core-binding" evidence="10">
    <location>
        <begin position="69"/>
        <end position="256"/>
    </location>
</feature>
<dbReference type="PANTHER" id="PTHR32248">
    <property type="entry name" value="RNA POLYMERASE SIGMA-54 FACTOR"/>
    <property type="match status" value="1"/>
</dbReference>
<dbReference type="NCBIfam" id="TIGR02395">
    <property type="entry name" value="rpoN_sigma"/>
    <property type="match status" value="1"/>
</dbReference>
<organism evidence="11 12">
    <name type="scientific">Oceanobacillus limi</name>
    <dbReference type="NCBI Taxonomy" id="930131"/>
    <lineage>
        <taxon>Bacteria</taxon>
        <taxon>Bacillati</taxon>
        <taxon>Bacillota</taxon>
        <taxon>Bacilli</taxon>
        <taxon>Bacillales</taxon>
        <taxon>Bacillaceae</taxon>
        <taxon>Oceanobacillus</taxon>
    </lineage>
</organism>
<keyword evidence="6" id="KW-0731">Sigma factor</keyword>
<dbReference type="GO" id="GO:0016987">
    <property type="term" value="F:sigma factor activity"/>
    <property type="evidence" value="ECO:0007669"/>
    <property type="project" value="UniProtKB-KW"/>
</dbReference>
<accession>A0A1I0BU77</accession>
<keyword evidence="2" id="KW-0240">DNA-directed RNA polymerase</keyword>
<dbReference type="InterPro" id="IPR007046">
    <property type="entry name" value="RNA_pol_sigma_54_core-bd"/>
</dbReference>
<dbReference type="PRINTS" id="PR00045">
    <property type="entry name" value="SIGMA54FCT"/>
</dbReference>
<keyword evidence="3" id="KW-0808">Transferase</keyword>
<evidence type="ECO:0000256" key="6">
    <source>
        <dbReference type="ARBA" id="ARBA00023082"/>
    </source>
</evidence>
<dbReference type="GO" id="GO:0006352">
    <property type="term" value="P:DNA-templated transcription initiation"/>
    <property type="evidence" value="ECO:0007669"/>
    <property type="project" value="InterPro"/>
</dbReference>
<evidence type="ECO:0000259" key="9">
    <source>
        <dbReference type="Pfam" id="PF04552"/>
    </source>
</evidence>
<dbReference type="InterPro" id="IPR000394">
    <property type="entry name" value="RNA_pol_sigma_54"/>
</dbReference>
<keyword evidence="7" id="KW-0238">DNA-binding</keyword>
<evidence type="ECO:0000256" key="8">
    <source>
        <dbReference type="ARBA" id="ARBA00023163"/>
    </source>
</evidence>
<proteinExistence type="inferred from homology"/>
<gene>
    <name evidence="11" type="ORF">SAMN05216389_105189</name>
</gene>
<dbReference type="STRING" id="930131.SAMN05216389_105189"/>
<dbReference type="InterPro" id="IPR007634">
    <property type="entry name" value="RNA_pol_sigma_54_DNA-bd"/>
</dbReference>
<dbReference type="InterPro" id="IPR010982">
    <property type="entry name" value="Lambda_DNA-bd_dom_sf"/>
</dbReference>
<evidence type="ECO:0000256" key="7">
    <source>
        <dbReference type="ARBA" id="ARBA00023125"/>
    </source>
</evidence>
<dbReference type="GO" id="GO:0000428">
    <property type="term" value="C:DNA-directed RNA polymerase complex"/>
    <property type="evidence" value="ECO:0007669"/>
    <property type="project" value="UniProtKB-KW"/>
</dbReference>
<dbReference type="RefSeq" id="WP_090868517.1">
    <property type="nucleotide sequence ID" value="NZ_FOHE01000005.1"/>
</dbReference>
<dbReference type="OrthoDB" id="9814402at2"/>
<evidence type="ECO:0000256" key="2">
    <source>
        <dbReference type="ARBA" id="ARBA00022478"/>
    </source>
</evidence>
<comment type="similarity">
    <text evidence="1">Belongs to the sigma-54 factor family.</text>
</comment>
<evidence type="ECO:0000256" key="1">
    <source>
        <dbReference type="ARBA" id="ARBA00008798"/>
    </source>
</evidence>
<evidence type="ECO:0000256" key="4">
    <source>
        <dbReference type="ARBA" id="ARBA00022695"/>
    </source>
</evidence>
<dbReference type="PIRSF" id="PIRSF000774">
    <property type="entry name" value="RpoN"/>
    <property type="match status" value="1"/>
</dbReference>
<dbReference type="GO" id="GO:0001216">
    <property type="term" value="F:DNA-binding transcription activator activity"/>
    <property type="evidence" value="ECO:0007669"/>
    <property type="project" value="InterPro"/>
</dbReference>
<dbReference type="EMBL" id="FOHE01000005">
    <property type="protein sequence ID" value="SET10698.1"/>
    <property type="molecule type" value="Genomic_DNA"/>
</dbReference>
<evidence type="ECO:0000259" key="10">
    <source>
        <dbReference type="Pfam" id="PF04963"/>
    </source>
</evidence>
<evidence type="ECO:0000256" key="3">
    <source>
        <dbReference type="ARBA" id="ARBA00022679"/>
    </source>
</evidence>
<dbReference type="Pfam" id="PF00309">
    <property type="entry name" value="Sigma54_AID"/>
    <property type="match status" value="1"/>
</dbReference>
<keyword evidence="12" id="KW-1185">Reference proteome</keyword>
<dbReference type="GO" id="GO:0003677">
    <property type="term" value="F:DNA binding"/>
    <property type="evidence" value="ECO:0007669"/>
    <property type="project" value="UniProtKB-KW"/>
</dbReference>
<sequence>MKQKIVHEQLLQQKMNKSLIQAINVLQFSSTELLEYIQQVTKDNPLIEEVSYDYELAEYRSNNSASTPFEDLNERTLSMSDQLKEQLYTININPEYKPIVNFGIDSLDDSGYLDITLDEWATQCETSLDKVEQALTYIQSLDPTGIGARSLRECIILQLKQMNLFQFYMEDLLDNKLAWVAEENLDAIANEYQITRADARKAIQAIQGCHPKPGTLLVEKKSEFIIPEAVVRKEAGEWRISFYSWSNPTITMDETYKDVHDVGQEAESYLKEKYNQVDWLQYVLTYRKNTLERVIYKIVEKQASFFEHGYFMLQPFTLQKIADELGVHVSTVSRAIRGKYVQTNYGVLPLKFFLQPGIKQRDGKFVAAFTIKKVITELVEFEDKHNPLSDEVIRMKIDNEFGIKIARRTVMKYREQLGIPSSMKRKVGGN</sequence>
<dbReference type="Pfam" id="PF04963">
    <property type="entry name" value="Sigma54_CBD"/>
    <property type="match status" value="1"/>
</dbReference>
<feature type="domain" description="RNA polymerase sigma factor 54 DNA-binding" evidence="9">
    <location>
        <begin position="268"/>
        <end position="426"/>
    </location>
</feature>
<dbReference type="Gene3D" id="1.10.10.1330">
    <property type="entry name" value="RNA polymerase sigma-54 factor, core-binding domain"/>
    <property type="match status" value="1"/>
</dbReference>
<dbReference type="Gene3D" id="1.10.10.60">
    <property type="entry name" value="Homeodomain-like"/>
    <property type="match status" value="1"/>
</dbReference>
<dbReference type="AlphaFoldDB" id="A0A1I0BU77"/>
<dbReference type="PANTHER" id="PTHR32248:SF4">
    <property type="entry name" value="RNA POLYMERASE SIGMA-54 FACTOR"/>
    <property type="match status" value="1"/>
</dbReference>
<evidence type="ECO:0000313" key="11">
    <source>
        <dbReference type="EMBL" id="SET10698.1"/>
    </source>
</evidence>
<keyword evidence="5" id="KW-0805">Transcription regulation</keyword>
<evidence type="ECO:0000313" key="12">
    <source>
        <dbReference type="Proteomes" id="UP000198618"/>
    </source>
</evidence>